<feature type="non-terminal residue" evidence="2">
    <location>
        <position position="1"/>
    </location>
</feature>
<proteinExistence type="predicted"/>
<dbReference type="Proteomes" id="UP000593568">
    <property type="component" value="Unassembled WGS sequence"/>
</dbReference>
<name>A0A7J9DBR0_9ROSI</name>
<keyword evidence="1" id="KW-0732">Signal</keyword>
<evidence type="ECO:0000313" key="2">
    <source>
        <dbReference type="EMBL" id="MBA0758101.1"/>
    </source>
</evidence>
<feature type="signal peptide" evidence="1">
    <location>
        <begin position="1"/>
        <end position="18"/>
    </location>
</feature>
<organism evidence="2 3">
    <name type="scientific">Gossypium trilobum</name>
    <dbReference type="NCBI Taxonomy" id="34281"/>
    <lineage>
        <taxon>Eukaryota</taxon>
        <taxon>Viridiplantae</taxon>
        <taxon>Streptophyta</taxon>
        <taxon>Embryophyta</taxon>
        <taxon>Tracheophyta</taxon>
        <taxon>Spermatophyta</taxon>
        <taxon>Magnoliopsida</taxon>
        <taxon>eudicotyledons</taxon>
        <taxon>Gunneridae</taxon>
        <taxon>Pentapetalae</taxon>
        <taxon>rosids</taxon>
        <taxon>malvids</taxon>
        <taxon>Malvales</taxon>
        <taxon>Malvaceae</taxon>
        <taxon>Malvoideae</taxon>
        <taxon>Gossypium</taxon>
    </lineage>
</organism>
<evidence type="ECO:0000256" key="1">
    <source>
        <dbReference type="SAM" id="SignalP"/>
    </source>
</evidence>
<feature type="chain" id="PRO_5029782488" evidence="1">
    <location>
        <begin position="19"/>
        <end position="59"/>
    </location>
</feature>
<reference evidence="2 3" key="1">
    <citation type="journal article" date="2019" name="Genome Biol. Evol.">
        <title>Insights into the evolution of the New World diploid cottons (Gossypium, subgenus Houzingenia) based on genome sequencing.</title>
        <authorList>
            <person name="Grover C.E."/>
            <person name="Arick M.A. 2nd"/>
            <person name="Thrash A."/>
            <person name="Conover J.L."/>
            <person name="Sanders W.S."/>
            <person name="Peterson D.G."/>
            <person name="Frelichowski J.E."/>
            <person name="Scheffler J.A."/>
            <person name="Scheffler B.E."/>
            <person name="Wendel J.F."/>
        </authorList>
    </citation>
    <scope>NUCLEOTIDE SEQUENCE [LARGE SCALE GENOMIC DNA]</scope>
    <source>
        <strain evidence="2">8</strain>
        <tissue evidence="2">Leaf</tissue>
    </source>
</reference>
<sequence length="59" mass="6942">TLIFFVIIQLVLFQKICLQKAGKNEHHLWKKRDSACSGQTAFNLVRIVSLICLFFLYWV</sequence>
<comment type="caution">
    <text evidence="2">The sequence shown here is derived from an EMBL/GenBank/DDBJ whole genome shotgun (WGS) entry which is preliminary data.</text>
</comment>
<protein>
    <submittedName>
        <fullName evidence="2">Uncharacterized protein</fullName>
    </submittedName>
</protein>
<evidence type="ECO:0000313" key="3">
    <source>
        <dbReference type="Proteomes" id="UP000593568"/>
    </source>
</evidence>
<accession>A0A7J9DBR0</accession>
<dbReference type="EMBL" id="JABEZW010000001">
    <property type="protein sequence ID" value="MBA0758101.1"/>
    <property type="molecule type" value="Genomic_DNA"/>
</dbReference>
<keyword evidence="3" id="KW-1185">Reference proteome</keyword>
<dbReference type="AlphaFoldDB" id="A0A7J9DBR0"/>
<gene>
    <name evidence="2" type="ORF">Gotri_021125</name>
</gene>